<gene>
    <name evidence="2" type="ORF">BECKTUN1418D_GA0071000_13433</name>
</gene>
<dbReference type="GO" id="GO:0016813">
    <property type="term" value="F:hydrolase activity, acting on carbon-nitrogen (but not peptide) bonds, in linear amidines"/>
    <property type="evidence" value="ECO:0007669"/>
    <property type="project" value="UniProtKB-ARBA"/>
</dbReference>
<dbReference type="Pfam" id="PF00491">
    <property type="entry name" value="Arginase"/>
    <property type="match status" value="1"/>
</dbReference>
<dbReference type="Gene3D" id="3.40.800.10">
    <property type="entry name" value="Ureohydrolase domain"/>
    <property type="match status" value="1"/>
</dbReference>
<evidence type="ECO:0000256" key="1">
    <source>
        <dbReference type="PROSITE-ProRule" id="PRU00742"/>
    </source>
</evidence>
<dbReference type="InterPro" id="IPR006035">
    <property type="entry name" value="Ureohydrolase"/>
</dbReference>
<dbReference type="SUPFAM" id="SSF52768">
    <property type="entry name" value="Arginase/deacetylase"/>
    <property type="match status" value="1"/>
</dbReference>
<dbReference type="PROSITE" id="PS51409">
    <property type="entry name" value="ARGINASE_2"/>
    <property type="match status" value="1"/>
</dbReference>
<name>A0A451AHG3_9GAMM</name>
<dbReference type="GO" id="GO:0046872">
    <property type="term" value="F:metal ion binding"/>
    <property type="evidence" value="ECO:0007669"/>
    <property type="project" value="InterPro"/>
</dbReference>
<reference evidence="2" key="1">
    <citation type="submission" date="2019-02" db="EMBL/GenBank/DDBJ databases">
        <authorList>
            <person name="Gruber-Vodicka R. H."/>
            <person name="Seah K. B. B."/>
        </authorList>
    </citation>
    <scope>NUCLEOTIDE SEQUENCE</scope>
    <source>
        <strain evidence="2">BECK_BY1</strain>
    </source>
</reference>
<sequence>MCIVFNRTAYTLLKDGKTQAARYKLRHTYSTIPCWKRFFEFANTGGIFLKKLAIIGVEMDLGQSRRGVDMGPNALRYAGLDNQLRQLGYTLEDYGNMNIMPLV</sequence>
<proteinExistence type="inferred from homology"/>
<dbReference type="AlphaFoldDB" id="A0A451AHG3"/>
<accession>A0A451AHG3</accession>
<evidence type="ECO:0000313" key="2">
    <source>
        <dbReference type="EMBL" id="VFK65478.1"/>
    </source>
</evidence>
<dbReference type="InterPro" id="IPR023696">
    <property type="entry name" value="Ureohydrolase_dom_sf"/>
</dbReference>
<organism evidence="2">
    <name type="scientific">Candidatus Kentrum sp. TUN</name>
    <dbReference type="NCBI Taxonomy" id="2126343"/>
    <lineage>
        <taxon>Bacteria</taxon>
        <taxon>Pseudomonadati</taxon>
        <taxon>Pseudomonadota</taxon>
        <taxon>Gammaproteobacteria</taxon>
        <taxon>Candidatus Kentrum</taxon>
    </lineage>
</organism>
<protein>
    <submittedName>
        <fullName evidence="2">Arginase family protein</fullName>
    </submittedName>
</protein>
<dbReference type="EMBL" id="CAADFX010000343">
    <property type="protein sequence ID" value="VFK65478.1"/>
    <property type="molecule type" value="Genomic_DNA"/>
</dbReference>
<comment type="similarity">
    <text evidence="1">Belongs to the arginase family.</text>
</comment>